<dbReference type="InterPro" id="IPR052174">
    <property type="entry name" value="Flavoredoxin"/>
</dbReference>
<dbReference type="GO" id="GO:0016646">
    <property type="term" value="F:oxidoreductase activity, acting on the CH-NH group of donors, NAD or NADP as acceptor"/>
    <property type="evidence" value="ECO:0007669"/>
    <property type="project" value="UniProtKB-ARBA"/>
</dbReference>
<dbReference type="InterPro" id="IPR012349">
    <property type="entry name" value="Split_barrel_FMN-bd"/>
</dbReference>
<dbReference type="SUPFAM" id="SSF50475">
    <property type="entry name" value="FMN-binding split barrel"/>
    <property type="match status" value="1"/>
</dbReference>
<proteinExistence type="inferred from homology"/>
<evidence type="ECO:0000256" key="1">
    <source>
        <dbReference type="ARBA" id="ARBA00038054"/>
    </source>
</evidence>
<dbReference type="AlphaFoldDB" id="A0A372MGK9"/>
<evidence type="ECO:0000259" key="2">
    <source>
        <dbReference type="Pfam" id="PF01613"/>
    </source>
</evidence>
<evidence type="ECO:0000313" key="4">
    <source>
        <dbReference type="Proteomes" id="UP000264002"/>
    </source>
</evidence>
<reference evidence="3 4" key="2">
    <citation type="submission" date="2018-09" db="EMBL/GenBank/DDBJ databases">
        <title>Genome of Sphaerochaeta halotolerans strain 4-11.</title>
        <authorList>
            <person name="Nazina T.N."/>
            <person name="Sokolova D.S."/>
        </authorList>
    </citation>
    <scope>NUCLEOTIDE SEQUENCE [LARGE SCALE GENOMIC DNA]</scope>
    <source>
        <strain evidence="3 4">4-11</strain>
    </source>
</reference>
<sequence>MYVDVPVEVLQMNPFTAIGTDGFLVTAGTPEHFNTMTASWGTMGVLWGRNVVVLYVRKSRYTHQFLDESDGFTVSFFPPEMKEKLLWCGAHSGREYDKVSITGLQPTFIPSVKGGERVTFKEASLVFSCTKAATMDMQSDQFLLDEIKEFYQGGDLHTVYIGFVDNILSNQ</sequence>
<dbReference type="Proteomes" id="UP000264002">
    <property type="component" value="Unassembled WGS sequence"/>
</dbReference>
<dbReference type="RefSeq" id="WP_117330774.1">
    <property type="nucleotide sequence ID" value="NZ_QUWK01000009.1"/>
</dbReference>
<dbReference type="InterPro" id="IPR002563">
    <property type="entry name" value="Flavin_Rdtase-like_dom"/>
</dbReference>
<dbReference type="OrthoDB" id="9791490at2"/>
<feature type="domain" description="Flavin reductase like" evidence="2">
    <location>
        <begin position="23"/>
        <end position="163"/>
    </location>
</feature>
<keyword evidence="4" id="KW-1185">Reference proteome</keyword>
<gene>
    <name evidence="3" type="ORF">DYP60_09565</name>
</gene>
<protein>
    <submittedName>
        <fullName evidence="3">Flavoredoxin</fullName>
    </submittedName>
</protein>
<comment type="similarity">
    <text evidence="1">Belongs to the flavoredoxin family.</text>
</comment>
<dbReference type="GO" id="GO:0010181">
    <property type="term" value="F:FMN binding"/>
    <property type="evidence" value="ECO:0007669"/>
    <property type="project" value="InterPro"/>
</dbReference>
<name>A0A372MGK9_9SPIR</name>
<dbReference type="Gene3D" id="2.30.110.10">
    <property type="entry name" value="Electron Transport, Fmn-binding Protein, Chain A"/>
    <property type="match status" value="1"/>
</dbReference>
<dbReference type="Pfam" id="PF01613">
    <property type="entry name" value="Flavin_Reduct"/>
    <property type="match status" value="1"/>
</dbReference>
<comment type="caution">
    <text evidence="3">The sequence shown here is derived from an EMBL/GenBank/DDBJ whole genome shotgun (WGS) entry which is preliminary data.</text>
</comment>
<evidence type="ECO:0000313" key="3">
    <source>
        <dbReference type="EMBL" id="RFU94436.1"/>
    </source>
</evidence>
<reference evidence="4" key="1">
    <citation type="submission" date="2018-08" db="EMBL/GenBank/DDBJ databases">
        <authorList>
            <person name="Grouzdev D.S."/>
            <person name="Krutkina M.S."/>
        </authorList>
    </citation>
    <scope>NUCLEOTIDE SEQUENCE [LARGE SCALE GENOMIC DNA]</scope>
    <source>
        <strain evidence="4">4-11</strain>
    </source>
</reference>
<organism evidence="3 4">
    <name type="scientific">Sphaerochaeta halotolerans</name>
    <dbReference type="NCBI Taxonomy" id="2293840"/>
    <lineage>
        <taxon>Bacteria</taxon>
        <taxon>Pseudomonadati</taxon>
        <taxon>Spirochaetota</taxon>
        <taxon>Spirochaetia</taxon>
        <taxon>Spirochaetales</taxon>
        <taxon>Sphaerochaetaceae</taxon>
        <taxon>Sphaerochaeta</taxon>
    </lineage>
</organism>
<dbReference type="PANTHER" id="PTHR43567:SF5">
    <property type="entry name" value="HYPOTHETICAL CYTOSOLIC PROTEIN"/>
    <property type="match status" value="1"/>
</dbReference>
<dbReference type="PANTHER" id="PTHR43567">
    <property type="entry name" value="FLAVOREDOXIN-RELATED-RELATED"/>
    <property type="match status" value="1"/>
</dbReference>
<dbReference type="EMBL" id="QUWK01000009">
    <property type="protein sequence ID" value="RFU94436.1"/>
    <property type="molecule type" value="Genomic_DNA"/>
</dbReference>
<accession>A0A372MGK9</accession>